<feature type="coiled-coil region" evidence="1">
    <location>
        <begin position="177"/>
        <end position="258"/>
    </location>
</feature>
<keyword evidence="5" id="KW-1185">Reference proteome</keyword>
<name>A0A3R7LRD0_PENVA</name>
<dbReference type="PANTHER" id="PTHR32215:SF0">
    <property type="entry name" value="CILIA- AND FLAGELLA-ASSOCIATED PROTEIN 57"/>
    <property type="match status" value="1"/>
</dbReference>
<gene>
    <name evidence="4" type="ORF">C7M84_019794</name>
</gene>
<reference evidence="4 5" key="2">
    <citation type="submission" date="2019-01" db="EMBL/GenBank/DDBJ databases">
        <title>The decoding of complex shrimp genome reveals the adaptation for benthos swimmer, frequently molting mechanism and breeding impact on genome.</title>
        <authorList>
            <person name="Sun Y."/>
            <person name="Gao Y."/>
            <person name="Yu Y."/>
        </authorList>
    </citation>
    <scope>NUCLEOTIDE SEQUENCE [LARGE SCALE GENOMIC DNA]</scope>
    <source>
        <tissue evidence="4">Muscle</tissue>
    </source>
</reference>
<protein>
    <submittedName>
        <fullName evidence="4">Putative WD repeat-containing protein 65 isoform X2</fullName>
    </submittedName>
</protein>
<accession>A0A3R7LRD0</accession>
<organism evidence="4 5">
    <name type="scientific">Penaeus vannamei</name>
    <name type="common">Whiteleg shrimp</name>
    <name type="synonym">Litopenaeus vannamei</name>
    <dbReference type="NCBI Taxonomy" id="6689"/>
    <lineage>
        <taxon>Eukaryota</taxon>
        <taxon>Metazoa</taxon>
        <taxon>Ecdysozoa</taxon>
        <taxon>Arthropoda</taxon>
        <taxon>Crustacea</taxon>
        <taxon>Multicrustacea</taxon>
        <taxon>Malacostraca</taxon>
        <taxon>Eumalacostraca</taxon>
        <taxon>Eucarida</taxon>
        <taxon>Decapoda</taxon>
        <taxon>Dendrobranchiata</taxon>
        <taxon>Penaeoidea</taxon>
        <taxon>Penaeidae</taxon>
        <taxon>Penaeus</taxon>
    </lineage>
</organism>
<dbReference type="Proteomes" id="UP000283509">
    <property type="component" value="Unassembled WGS sequence"/>
</dbReference>
<evidence type="ECO:0000256" key="1">
    <source>
        <dbReference type="SAM" id="Coils"/>
    </source>
</evidence>
<feature type="region of interest" description="Disordered" evidence="2">
    <location>
        <begin position="761"/>
        <end position="790"/>
    </location>
</feature>
<comment type="caution">
    <text evidence="4">The sequence shown here is derived from an EMBL/GenBank/DDBJ whole genome shotgun (WGS) entry which is preliminary data.</text>
</comment>
<dbReference type="AlphaFoldDB" id="A0A3R7LRD0"/>
<dbReference type="Gene3D" id="1.10.287.1490">
    <property type="match status" value="1"/>
</dbReference>
<reference evidence="4 5" key="1">
    <citation type="submission" date="2018-04" db="EMBL/GenBank/DDBJ databases">
        <authorList>
            <person name="Zhang X."/>
            <person name="Yuan J."/>
            <person name="Li F."/>
            <person name="Xiang J."/>
        </authorList>
    </citation>
    <scope>NUCLEOTIDE SEQUENCE [LARGE SCALE GENOMIC DNA]</scope>
    <source>
        <tissue evidence="4">Muscle</tissue>
    </source>
</reference>
<dbReference type="SUPFAM" id="SSF90257">
    <property type="entry name" value="Myosin rod fragments"/>
    <property type="match status" value="1"/>
</dbReference>
<dbReference type="STRING" id="6689.A0A3R7LRD0"/>
<keyword evidence="1" id="KW-0175">Coiled coil</keyword>
<evidence type="ECO:0000256" key="3">
    <source>
        <dbReference type="SAM" id="Phobius"/>
    </source>
</evidence>
<evidence type="ECO:0000313" key="4">
    <source>
        <dbReference type="EMBL" id="ROT62364.1"/>
    </source>
</evidence>
<evidence type="ECO:0000256" key="2">
    <source>
        <dbReference type="SAM" id="MobiDB-lite"/>
    </source>
</evidence>
<feature type="region of interest" description="Disordered" evidence="2">
    <location>
        <begin position="694"/>
        <end position="735"/>
    </location>
</feature>
<sequence length="900" mass="101027">MATDRNTYFSFIFSNFSLISLHFSLISPISKSLPRYLPHFPPFLPHFPHFSPFPLSFSLHFSLFPHSFPFSFPISPSFSPFLPHFPISSIFSISPSFPPYLPHFPHFPLISPIVPSFPHHRSLISPQVLVTGDESKVVTCGADGVILVWRVAALEEDSPGYLAARERLEDLPRVPEMLVTRADLQKTRHHLEELERRVSYLSRDKEVHLGLQQQEFAASRDALVARYQTIVDQMNDTIQTLEKEREQLKDGHKDSLAKLAEDHSNVMADHQQELRKKLLYEQVEEAEKRTRLELQERLDQQEGVVEQLKMDLEKTTAELERERSEGAEIVRLVEAATEAELGQVRSSLHAQLAEEHQNVIRLRSEMAAMRKNFVTVQREREQKEEDLRALADDKAKLQSSIRGLERELAALRREVNHRDDIIHDRESKITNTRERIGELEKQRFLLDHQLGQLKEELEPLQAALDQRSHQIKQMEEEMSETRLVVSARDRQVKELGQRLVTAGQQSRHLQQRNHNLATTLTRVLADLASATHLIHHPKKLKDAVKTLNDKYVQSGRLKEFWTRPDLDKIATSSADDMAKADSMGEEAVPELLRQREMLERSVATLRAQAQKQARASKDRITTLVKENSDLLSSVKTLESRCWRLEEDLRQAESMAGLRDPRSGRRKASRDLLVQTVTRQADTIARLQDQIRTLQENQRKEEGGDEDDQTGDAKPQPAESEDVDGAKQSIVPQEEPPAARAAVAAIIAHKGLLPSCLAGVSTEASSVPPEEGRDLGSSKGVFPEAVGSEPPGEGRDLGALEGGQQMAAHLAHVLVSSVYFCTRSKRTCASPCRRYSCRSSVSVDGDTVVQRVVHHLLLEPAGEHVGDGEPVASAGGAVGAHVAHTHGGVPVHDLDEAGRPA</sequence>
<keyword evidence="3" id="KW-1133">Transmembrane helix</keyword>
<keyword evidence="3" id="KW-0812">Transmembrane</keyword>
<dbReference type="InterPro" id="IPR052993">
    <property type="entry name" value="CFA-57"/>
</dbReference>
<dbReference type="OrthoDB" id="10251741at2759"/>
<feature type="coiled-coil region" evidence="1">
    <location>
        <begin position="352"/>
        <end position="477"/>
    </location>
</feature>
<feature type="coiled-coil region" evidence="1">
    <location>
        <begin position="291"/>
        <end position="325"/>
    </location>
</feature>
<keyword evidence="3" id="KW-0472">Membrane</keyword>
<evidence type="ECO:0000313" key="5">
    <source>
        <dbReference type="Proteomes" id="UP000283509"/>
    </source>
</evidence>
<proteinExistence type="predicted"/>
<dbReference type="EMBL" id="QCYY01003715">
    <property type="protein sequence ID" value="ROT62364.1"/>
    <property type="molecule type" value="Genomic_DNA"/>
</dbReference>
<feature type="transmembrane region" description="Helical" evidence="3">
    <location>
        <begin position="7"/>
        <end position="26"/>
    </location>
</feature>
<dbReference type="PANTHER" id="PTHR32215">
    <property type="entry name" value="CILIA- AND FLAGELLA-ASSOCIATED PROTEIN 57"/>
    <property type="match status" value="1"/>
</dbReference>